<feature type="compositionally biased region" description="Basic and acidic residues" evidence="1">
    <location>
        <begin position="992"/>
        <end position="1004"/>
    </location>
</feature>
<feature type="compositionally biased region" description="Basic and acidic residues" evidence="1">
    <location>
        <begin position="217"/>
        <end position="228"/>
    </location>
</feature>
<dbReference type="EMBL" id="KE652185">
    <property type="protein sequence ID" value="EQL03958.1"/>
    <property type="molecule type" value="Genomic_DNA"/>
</dbReference>
<feature type="region of interest" description="Disordered" evidence="1">
    <location>
        <begin position="823"/>
        <end position="903"/>
    </location>
</feature>
<accession>T5AQ50</accession>
<feature type="region of interest" description="Disordered" evidence="1">
    <location>
        <begin position="1120"/>
        <end position="1148"/>
    </location>
</feature>
<dbReference type="HOGENOM" id="CLU_010151_0_0_1"/>
<organism evidence="2 3">
    <name type="scientific">Ophiocordyceps sinensis (strain Co18 / CGMCC 3.14243)</name>
    <name type="common">Yarsagumba caterpillar fungus</name>
    <name type="synonym">Hirsutella sinensis</name>
    <dbReference type="NCBI Taxonomy" id="911162"/>
    <lineage>
        <taxon>Eukaryota</taxon>
        <taxon>Fungi</taxon>
        <taxon>Dikarya</taxon>
        <taxon>Ascomycota</taxon>
        <taxon>Pezizomycotina</taxon>
        <taxon>Sordariomycetes</taxon>
        <taxon>Hypocreomycetidae</taxon>
        <taxon>Hypocreales</taxon>
        <taxon>Ophiocordycipitaceae</taxon>
        <taxon>Ophiocordyceps</taxon>
    </lineage>
</organism>
<evidence type="ECO:0000256" key="1">
    <source>
        <dbReference type="SAM" id="MobiDB-lite"/>
    </source>
</evidence>
<feature type="region of interest" description="Disordered" evidence="1">
    <location>
        <begin position="663"/>
        <end position="763"/>
    </location>
</feature>
<feature type="compositionally biased region" description="Polar residues" evidence="1">
    <location>
        <begin position="104"/>
        <end position="114"/>
    </location>
</feature>
<reference evidence="2 3" key="1">
    <citation type="journal article" date="2013" name="Chin. Sci. Bull.">
        <title>Genome survey uncovers the secrets of sex and lifestyle in caterpillar fungus.</title>
        <authorList>
            <person name="Hu X."/>
            <person name="Zhang Y."/>
            <person name="Xiao G."/>
            <person name="Zheng P."/>
            <person name="Xia Y."/>
            <person name="Zhang X."/>
            <person name="St Leger R.J."/>
            <person name="Liu X."/>
            <person name="Wang C."/>
        </authorList>
    </citation>
    <scope>NUCLEOTIDE SEQUENCE [LARGE SCALE GENOMIC DNA]</scope>
    <source>
        <strain evidence="3">Co18 / CGMCC 3.14243</strain>
        <tissue evidence="2">Fruit-body</tissue>
    </source>
</reference>
<gene>
    <name evidence="2" type="ORF">OCS_00312</name>
</gene>
<dbReference type="Proteomes" id="UP000019374">
    <property type="component" value="Unassembled WGS sequence"/>
</dbReference>
<feature type="compositionally biased region" description="Low complexity" evidence="1">
    <location>
        <begin position="676"/>
        <end position="685"/>
    </location>
</feature>
<evidence type="ECO:0000313" key="2">
    <source>
        <dbReference type="EMBL" id="EQL03958.1"/>
    </source>
</evidence>
<feature type="compositionally biased region" description="Low complexity" evidence="1">
    <location>
        <begin position="451"/>
        <end position="474"/>
    </location>
</feature>
<dbReference type="eggNOG" id="ENOG502SE9M">
    <property type="taxonomic scope" value="Eukaryota"/>
</dbReference>
<dbReference type="OrthoDB" id="206201at2759"/>
<feature type="compositionally biased region" description="Basic residues" evidence="1">
    <location>
        <begin position="133"/>
        <end position="148"/>
    </location>
</feature>
<feature type="region of interest" description="Disordered" evidence="1">
    <location>
        <begin position="916"/>
        <end position="1097"/>
    </location>
</feature>
<feature type="compositionally biased region" description="Polar residues" evidence="1">
    <location>
        <begin position="916"/>
        <end position="927"/>
    </location>
</feature>
<feature type="compositionally biased region" description="Polar residues" evidence="1">
    <location>
        <begin position="281"/>
        <end position="291"/>
    </location>
</feature>
<feature type="compositionally biased region" description="Polar residues" evidence="1">
    <location>
        <begin position="735"/>
        <end position="745"/>
    </location>
</feature>
<feature type="compositionally biased region" description="Low complexity" evidence="1">
    <location>
        <begin position="510"/>
        <end position="524"/>
    </location>
</feature>
<dbReference type="AlphaFoldDB" id="T5AQ50"/>
<feature type="compositionally biased region" description="Polar residues" evidence="1">
    <location>
        <begin position="202"/>
        <end position="216"/>
    </location>
</feature>
<protein>
    <submittedName>
        <fullName evidence="2">Uncharacterized protein</fullName>
    </submittedName>
</protein>
<feature type="region of interest" description="Disordered" evidence="1">
    <location>
        <begin position="389"/>
        <end position="561"/>
    </location>
</feature>
<name>T5AQ50_OPHSC</name>
<proteinExistence type="predicted"/>
<feature type="compositionally biased region" description="Polar residues" evidence="1">
    <location>
        <begin position="711"/>
        <end position="721"/>
    </location>
</feature>
<sequence length="1185" mass="127153">MASFLGWQSARLWVGGSCNDGSGAVPPNSPRALVGFSRPRQTRQTVALPRPPIKICRFAASSRPITIYKVWRRLQIETPWAICPLLAAVVSLRSLSSPGVGHAASQQHSQQTEASPWPEQVDDVDPQEPRQPPRQHRARRRRARRPHCRLAVVPPGTRAPKAQLRQSYDMAATPRGPRPFAASTGNGSPGLTPTGPRLFAPSTGNGSPGLTPTSDVFHSHQDSSKDSSIKCSLARQQSVRFAGPNARPRRALAPRANQASLLSATSRPDGMRHLPIGRGQLSFSENDSHVGSSDAAKSLGRVSQLSGTALFIDNGLGTAPPSLGRLRKSRSTLTYSAPPTSQFDLSESPAERLKDWLSNPLHGSQDKENEPTALSRPFALRAPRSMSFLRGHNGHEHLSTGSRKENSLSSHDVAEQVLEDDEPRRLLRSQPSAFFRPKHRRCGSSAGLPKSLRNSSNGSAALSSAFSGSSIPASKRSGLRVKARKVSSTLKSKLKGLFRPSRANGATGEPLGLPPSSGSDSGASYCRMDQTPEPEEASMSRVPSHVPSLHAVPSNQQLRSRQGSLESLRLEQNLSSDDKSRVTSWTNSSAHTVASVTSHADWERQRLSVIKENGTHVSSNTLARPMNPLVGSGPRPGSLVPGPAIDSQRVYAALMKRLDERRQQMQTEAEVGMGESQSSAPSSESLVEKPGPRPPPPPTIRCVTDDDVFQDNVSESSSQVTDGMPVDDDFRGTQRPGSAISTSYQPYPKPTAGDGRGLSPKTTQTSLAHGDSAFFASPTGHLFRTTSPYRRALRESIKEAQEPECVHALDARYLSTLSALSLPARRPSTAGSDREARVSDAGSVYSSATDDVKTGQRGNNAEAEESTCSSLNYPGRAGGRSFADEPAHNASAPAHGRNLSSASSVEWKTWLSANVSKLETPSTTLSADSRAELSHGMPPSCGHVREEAEIESPSDLPRPELLRSAGPERAMPAKYMSESPYQASLTAGPRKKTMDAKHDAKTPADENSPPMTGPRRRSHGPPLIPSRSSLRAAPFLSGAHSGAKVEVYGKQGGLPRMRSLNTMASRSSPARDDQAQKRRGRACMGFGSASPARSSPGLTAAVKKQFGKLSTGSPRVCDWREYEDSSTPRRRVHGGGAGADSASSDWDAQVKGSKRMVDLFLSSRRRRIESSATGTESENTSLVFL</sequence>
<feature type="compositionally biased region" description="Polar residues" evidence="1">
    <location>
        <begin position="1059"/>
        <end position="1068"/>
    </location>
</feature>
<feature type="compositionally biased region" description="Basic and acidic residues" evidence="1">
    <location>
        <begin position="393"/>
        <end position="406"/>
    </location>
</feature>
<feature type="region of interest" description="Disordered" evidence="1">
    <location>
        <begin position="262"/>
        <end position="295"/>
    </location>
</feature>
<feature type="region of interest" description="Disordered" evidence="1">
    <location>
        <begin position="97"/>
        <end position="229"/>
    </location>
</feature>
<evidence type="ECO:0000313" key="3">
    <source>
        <dbReference type="Proteomes" id="UP000019374"/>
    </source>
</evidence>